<dbReference type="EMBL" id="JAADZU010000009">
    <property type="protein sequence ID" value="NDK88799.1"/>
    <property type="molecule type" value="Genomic_DNA"/>
</dbReference>
<dbReference type="GO" id="GO:0000287">
    <property type="term" value="F:magnesium ion binding"/>
    <property type="evidence" value="ECO:0007669"/>
    <property type="project" value="TreeGrafter"/>
</dbReference>
<keyword evidence="2 5" id="KW-0479">Metal-binding</keyword>
<feature type="binding site" evidence="5">
    <location>
        <position position="151"/>
    </location>
    <ligand>
        <name>Mg(2+)</name>
        <dbReference type="ChEBI" id="CHEBI:18420"/>
    </ligand>
</feature>
<evidence type="ECO:0000256" key="3">
    <source>
        <dbReference type="ARBA" id="ARBA00022842"/>
    </source>
</evidence>
<dbReference type="RefSeq" id="WP_059036316.1">
    <property type="nucleotide sequence ID" value="NZ_JAADZU010000009.1"/>
</dbReference>
<dbReference type="InterPro" id="IPR040442">
    <property type="entry name" value="Pyrv_kinase-like_dom_sf"/>
</dbReference>
<dbReference type="PANTHER" id="PTHR32308">
    <property type="entry name" value="LYASE BETA SUBUNIT, PUTATIVE (AFU_ORTHOLOGUE AFUA_4G13030)-RELATED"/>
    <property type="match status" value="1"/>
</dbReference>
<feature type="binding site" evidence="5">
    <location>
        <position position="125"/>
    </location>
    <ligand>
        <name>Mg(2+)</name>
        <dbReference type="ChEBI" id="CHEBI:18420"/>
    </ligand>
</feature>
<dbReference type="PIRSF" id="PIRSF015582">
    <property type="entry name" value="Cit_lyase_B"/>
    <property type="match status" value="1"/>
</dbReference>
<comment type="cofactor">
    <cofactor evidence="1">
        <name>Mg(2+)</name>
        <dbReference type="ChEBI" id="CHEBI:18420"/>
    </cofactor>
</comment>
<organism evidence="7 8">
    <name type="scientific">Gordonia desulfuricans</name>
    <dbReference type="NCBI Taxonomy" id="89051"/>
    <lineage>
        <taxon>Bacteria</taxon>
        <taxon>Bacillati</taxon>
        <taxon>Actinomycetota</taxon>
        <taxon>Actinomycetes</taxon>
        <taxon>Mycobacteriales</taxon>
        <taxon>Gordoniaceae</taxon>
        <taxon>Gordonia</taxon>
    </lineage>
</organism>
<reference evidence="7 8" key="1">
    <citation type="submission" date="2020-01" db="EMBL/GenBank/DDBJ databases">
        <title>Investigation of new actinobacteria for the biodesulphurisation of diesel fuel.</title>
        <authorList>
            <person name="Athi Narayanan S.M."/>
        </authorList>
    </citation>
    <scope>NUCLEOTIDE SEQUENCE [LARGE SCALE GENOMIC DNA]</scope>
    <source>
        <strain evidence="7 8">213E</strain>
    </source>
</reference>
<proteinExistence type="predicted"/>
<accession>A0A7K3LKK1</accession>
<evidence type="ECO:0000256" key="4">
    <source>
        <dbReference type="PIRSR" id="PIRSR015582-1"/>
    </source>
</evidence>
<comment type="caution">
    <text evidence="7">The sequence shown here is derived from an EMBL/GenBank/DDBJ whole genome shotgun (WGS) entry which is preliminary data.</text>
</comment>
<dbReference type="InterPro" id="IPR011206">
    <property type="entry name" value="Citrate_lyase_beta/mcl1/mcl2"/>
</dbReference>
<dbReference type="InterPro" id="IPR015813">
    <property type="entry name" value="Pyrv/PenolPyrv_kinase-like_dom"/>
</dbReference>
<gene>
    <name evidence="7" type="ORF">GYA93_04280</name>
</gene>
<keyword evidence="8" id="KW-1185">Reference proteome</keyword>
<feature type="binding site" evidence="4">
    <location>
        <position position="66"/>
    </location>
    <ligand>
        <name>substrate</name>
    </ligand>
</feature>
<sequence length="279" mass="29242">MTTELIFLYVPADRPERFDKAAVSGCDAVVLDLEDAVPLAAKDTARAAAGRWLGSRERSAAGAWVRVNPGTELLDDLAMAVRSGADGIWLPKCDDAATLHRVDQVLTELENRWGRPRTPVSPLIETGAGLCNAVQIAAAARVTFVQIGEVDLAADLGVSPVVGNELLWARSQVVAASAAARIRPPLGAASPVIDDPETFAAETRRLTGLGFFGRACIHPRQIPPARAGMAPSDDEIAGAREVLAAFGAAGGAAVTDRSGRLVDEAVARIARRTLARGRG</sequence>
<feature type="domain" description="HpcH/HpaI aldolase/citrate lyase" evidence="6">
    <location>
        <begin position="6"/>
        <end position="219"/>
    </location>
</feature>
<evidence type="ECO:0000313" key="7">
    <source>
        <dbReference type="EMBL" id="NDK88799.1"/>
    </source>
</evidence>
<evidence type="ECO:0000256" key="5">
    <source>
        <dbReference type="PIRSR" id="PIRSR015582-2"/>
    </source>
</evidence>
<evidence type="ECO:0000259" key="6">
    <source>
        <dbReference type="Pfam" id="PF03328"/>
    </source>
</evidence>
<evidence type="ECO:0000256" key="1">
    <source>
        <dbReference type="ARBA" id="ARBA00001946"/>
    </source>
</evidence>
<dbReference type="Proteomes" id="UP000466307">
    <property type="component" value="Unassembled WGS sequence"/>
</dbReference>
<dbReference type="GO" id="GO:0016829">
    <property type="term" value="F:lyase activity"/>
    <property type="evidence" value="ECO:0007669"/>
    <property type="project" value="UniProtKB-KW"/>
</dbReference>
<evidence type="ECO:0000313" key="8">
    <source>
        <dbReference type="Proteomes" id="UP000466307"/>
    </source>
</evidence>
<keyword evidence="3 5" id="KW-0460">Magnesium</keyword>
<dbReference type="InterPro" id="IPR005000">
    <property type="entry name" value="Aldolase/citrate-lyase_domain"/>
</dbReference>
<dbReference type="SUPFAM" id="SSF51621">
    <property type="entry name" value="Phosphoenolpyruvate/pyruvate domain"/>
    <property type="match status" value="1"/>
</dbReference>
<dbReference type="GO" id="GO:0006107">
    <property type="term" value="P:oxaloacetate metabolic process"/>
    <property type="evidence" value="ECO:0007669"/>
    <property type="project" value="TreeGrafter"/>
</dbReference>
<feature type="binding site" evidence="4">
    <location>
        <position position="125"/>
    </location>
    <ligand>
        <name>substrate</name>
    </ligand>
</feature>
<dbReference type="AlphaFoldDB" id="A0A7K3LKK1"/>
<dbReference type="Pfam" id="PF03328">
    <property type="entry name" value="HpcH_HpaI"/>
    <property type="match status" value="1"/>
</dbReference>
<dbReference type="PANTHER" id="PTHR32308:SF0">
    <property type="entry name" value="HPCH_HPAI ALDOLASE_CITRATE LYASE DOMAIN-CONTAINING PROTEIN"/>
    <property type="match status" value="1"/>
</dbReference>
<name>A0A7K3LKK1_9ACTN</name>
<evidence type="ECO:0000256" key="2">
    <source>
        <dbReference type="ARBA" id="ARBA00022723"/>
    </source>
</evidence>
<dbReference type="Gene3D" id="3.20.20.60">
    <property type="entry name" value="Phosphoenolpyruvate-binding domains"/>
    <property type="match status" value="1"/>
</dbReference>
<protein>
    <submittedName>
        <fullName evidence="7">CoA ester lyase</fullName>
    </submittedName>
</protein>
<keyword evidence="7" id="KW-0456">Lyase</keyword>